<dbReference type="PANTHER" id="PTHR21593:SF36">
    <property type="entry name" value="DUF148 DOMAIN-CONTAINING PROTEIN-RELATED"/>
    <property type="match status" value="1"/>
</dbReference>
<dbReference type="AlphaFoldDB" id="A0AAV5VR33"/>
<evidence type="ECO:0000313" key="4">
    <source>
        <dbReference type="Proteomes" id="UP001432322"/>
    </source>
</evidence>
<comment type="caution">
    <text evidence="3">The sequence shown here is derived from an EMBL/GenBank/DDBJ whole genome shotgun (WGS) entry which is preliminary data.</text>
</comment>
<dbReference type="Proteomes" id="UP001432322">
    <property type="component" value="Unassembled WGS sequence"/>
</dbReference>
<dbReference type="PANTHER" id="PTHR21593">
    <property type="entry name" value="PRION-LIKE- Q/N-RICH -DOMAIN-BEARING PROTEIN PROTEIN"/>
    <property type="match status" value="1"/>
</dbReference>
<feature type="region of interest" description="Disordered" evidence="1">
    <location>
        <begin position="125"/>
        <end position="145"/>
    </location>
</feature>
<dbReference type="InterPro" id="IPR052823">
    <property type="entry name" value="SXP/RAL-2_related"/>
</dbReference>
<evidence type="ECO:0000256" key="1">
    <source>
        <dbReference type="SAM" id="MobiDB-lite"/>
    </source>
</evidence>
<sequence>FSGRRNYGPAFLQNLTGQAVGEYYRIQNDQSLTKAQRNSGIGNWSTTNNVADQVTAFNTQQQQQLQQARGNTTAAVQQLTPTLNQIYAIEDNESLTPVQVRQQVGQVFANMTYPLNSLVGSALASEKARQGKGMRGGWGSDSEEE</sequence>
<feature type="non-terminal residue" evidence="3">
    <location>
        <position position="1"/>
    </location>
</feature>
<name>A0AAV5VR33_9BILA</name>
<keyword evidence="4" id="KW-1185">Reference proteome</keyword>
<gene>
    <name evidence="3" type="ORF">PFISCL1PPCAC_13429</name>
</gene>
<feature type="non-terminal residue" evidence="3">
    <location>
        <position position="145"/>
    </location>
</feature>
<evidence type="ECO:0000313" key="3">
    <source>
        <dbReference type="EMBL" id="GMT22132.1"/>
    </source>
</evidence>
<proteinExistence type="predicted"/>
<organism evidence="3 4">
    <name type="scientific">Pristionchus fissidentatus</name>
    <dbReference type="NCBI Taxonomy" id="1538716"/>
    <lineage>
        <taxon>Eukaryota</taxon>
        <taxon>Metazoa</taxon>
        <taxon>Ecdysozoa</taxon>
        <taxon>Nematoda</taxon>
        <taxon>Chromadorea</taxon>
        <taxon>Rhabditida</taxon>
        <taxon>Rhabditina</taxon>
        <taxon>Diplogasteromorpha</taxon>
        <taxon>Diplogasteroidea</taxon>
        <taxon>Neodiplogasteridae</taxon>
        <taxon>Pristionchus</taxon>
    </lineage>
</organism>
<feature type="domain" description="SXP/RAL-2 family protein Ani s 5-like cation-binding" evidence="2">
    <location>
        <begin position="21"/>
        <end position="108"/>
    </location>
</feature>
<accession>A0AAV5VR33</accession>
<dbReference type="InterPro" id="IPR003677">
    <property type="entry name" value="ANIS5_cation-bd"/>
</dbReference>
<dbReference type="EMBL" id="BTSY01000004">
    <property type="protein sequence ID" value="GMT22132.1"/>
    <property type="molecule type" value="Genomic_DNA"/>
</dbReference>
<dbReference type="Pfam" id="PF02520">
    <property type="entry name" value="ANIS5_cation-bd"/>
    <property type="match status" value="1"/>
</dbReference>
<protein>
    <recommendedName>
        <fullName evidence="2">SXP/RAL-2 family protein Ani s 5-like cation-binding domain-containing protein</fullName>
    </recommendedName>
</protein>
<evidence type="ECO:0000259" key="2">
    <source>
        <dbReference type="Pfam" id="PF02520"/>
    </source>
</evidence>
<reference evidence="3" key="1">
    <citation type="submission" date="2023-10" db="EMBL/GenBank/DDBJ databases">
        <title>Genome assembly of Pristionchus species.</title>
        <authorList>
            <person name="Yoshida K."/>
            <person name="Sommer R.J."/>
        </authorList>
    </citation>
    <scope>NUCLEOTIDE SEQUENCE</scope>
    <source>
        <strain evidence="3">RS5133</strain>
    </source>
</reference>